<organism evidence="1 2">
    <name type="scientific">Callosobruchus maculatus</name>
    <name type="common">Southern cowpea weevil</name>
    <name type="synonym">Pulse bruchid</name>
    <dbReference type="NCBI Taxonomy" id="64391"/>
    <lineage>
        <taxon>Eukaryota</taxon>
        <taxon>Metazoa</taxon>
        <taxon>Ecdysozoa</taxon>
        <taxon>Arthropoda</taxon>
        <taxon>Hexapoda</taxon>
        <taxon>Insecta</taxon>
        <taxon>Pterygota</taxon>
        <taxon>Neoptera</taxon>
        <taxon>Endopterygota</taxon>
        <taxon>Coleoptera</taxon>
        <taxon>Polyphaga</taxon>
        <taxon>Cucujiformia</taxon>
        <taxon>Chrysomeloidea</taxon>
        <taxon>Chrysomelidae</taxon>
        <taxon>Bruchinae</taxon>
        <taxon>Bruchini</taxon>
        <taxon>Callosobruchus</taxon>
    </lineage>
</organism>
<gene>
    <name evidence="1" type="ORF">CALMAC_LOCUS12280</name>
</gene>
<reference evidence="1 2" key="1">
    <citation type="submission" date="2019-01" db="EMBL/GenBank/DDBJ databases">
        <authorList>
            <person name="Sayadi A."/>
        </authorList>
    </citation>
    <scope>NUCLEOTIDE SEQUENCE [LARGE SCALE GENOMIC DNA]</scope>
</reference>
<evidence type="ECO:0008006" key="3">
    <source>
        <dbReference type="Google" id="ProtNLM"/>
    </source>
</evidence>
<sequence>MPLTDIIRRASWYILRPEEEHGKDIQYEDNEVLFCKNNVCVHPPATARQDTDILHNRGYLTITTKVFVDQYNDTKRPTLFLTWIPNASLTKHSALGNTLQLQHSIKGCSLESLNSNESMEFERPTVELKNTNPFLNYDDRDRCDMSESVSSDESDKQMISINVDISNPEIEIVQTPDSVKDPREMFEFSRSESITSTDSQLNWITTPEFLMQKHNLNFPDSASNSPILPTKRPHKCRRFSVDLSQMRSLRLFFSDNSCTCGQLVVASRESQYKILHFHHGGLDHLAQVLHQWHSLLHSIKDAKG</sequence>
<dbReference type="Gene3D" id="2.30.29.230">
    <property type="match status" value="1"/>
</dbReference>
<accession>A0A653CW59</accession>
<proteinExistence type="predicted"/>
<evidence type="ECO:0000313" key="1">
    <source>
        <dbReference type="EMBL" id="VEN51992.1"/>
    </source>
</evidence>
<keyword evidence="2" id="KW-1185">Reference proteome</keyword>
<feature type="non-terminal residue" evidence="1">
    <location>
        <position position="304"/>
    </location>
</feature>
<evidence type="ECO:0000313" key="2">
    <source>
        <dbReference type="Proteomes" id="UP000410492"/>
    </source>
</evidence>
<dbReference type="Proteomes" id="UP000410492">
    <property type="component" value="Unassembled WGS sequence"/>
</dbReference>
<protein>
    <recommendedName>
        <fullName evidence="3">TBC1 domain family member 16</fullName>
    </recommendedName>
</protein>
<name>A0A653CW59_CALMS</name>
<dbReference type="OrthoDB" id="10264062at2759"/>
<dbReference type="EMBL" id="CAACVG010009081">
    <property type="protein sequence ID" value="VEN51992.1"/>
    <property type="molecule type" value="Genomic_DNA"/>
</dbReference>
<dbReference type="AlphaFoldDB" id="A0A653CW59"/>